<keyword evidence="2" id="KW-0496">Mitochondrion</keyword>
<evidence type="ECO:0000313" key="2">
    <source>
        <dbReference type="EMBL" id="ABI74683.2"/>
    </source>
</evidence>
<name>A2D6E7_GYRSA</name>
<keyword evidence="1" id="KW-1133">Transmembrane helix</keyword>
<keyword evidence="1" id="KW-0472">Membrane</keyword>
<feature type="transmembrane region" description="Helical" evidence="1">
    <location>
        <begin position="254"/>
        <end position="274"/>
    </location>
</feature>
<feature type="transmembrane region" description="Helical" evidence="1">
    <location>
        <begin position="6"/>
        <end position="23"/>
    </location>
</feature>
<feature type="transmembrane region" description="Helical" evidence="1">
    <location>
        <begin position="162"/>
        <end position="180"/>
    </location>
</feature>
<geneLocation type="mitochondrion" evidence="2"/>
<feature type="transmembrane region" description="Helical" evidence="1">
    <location>
        <begin position="83"/>
        <end position="105"/>
    </location>
</feature>
<keyword evidence="1" id="KW-0812">Transmembrane</keyword>
<organism evidence="2">
    <name type="scientific">Gyrodactylus salaris</name>
    <name type="common">Flatworm</name>
    <dbReference type="NCBI Taxonomy" id="37629"/>
    <lineage>
        <taxon>Eukaryota</taxon>
        <taxon>Metazoa</taxon>
        <taxon>Spiralia</taxon>
        <taxon>Lophotrochozoa</taxon>
        <taxon>Platyhelminthes</taxon>
        <taxon>Monogenea</taxon>
        <taxon>Monopisthocotylea</taxon>
        <taxon>Gyrodactylidea</taxon>
        <taxon>Gyrodactylidae</taxon>
        <taxon>Gyrodactylus</taxon>
    </lineage>
</organism>
<dbReference type="AlphaFoldDB" id="A2D6E7"/>
<accession>A2D6E7</accession>
<feature type="transmembrane region" description="Helical" evidence="1">
    <location>
        <begin position="224"/>
        <end position="242"/>
    </location>
</feature>
<feature type="transmembrane region" description="Helical" evidence="1">
    <location>
        <begin position="59"/>
        <end position="78"/>
    </location>
</feature>
<reference evidence="2" key="1">
    <citation type="journal article" date="2007" name="Parasitology">
        <title>The mitochondrial genome of Gyrodactylus salaris (Platyhelminthes: Monogenea), a pathogen of Atlantic salmon (Salmo salar).</title>
        <authorList>
            <person name="Huyse T."/>
            <person name="Plaisance L."/>
            <person name="Webster B.L."/>
            <person name="Mo T.A."/>
            <person name="Bakke T.A."/>
            <person name="Bachmann L."/>
            <person name="Littlewood D.T."/>
        </authorList>
    </citation>
    <scope>NUCLEOTIDE SEQUENCE</scope>
</reference>
<dbReference type="EMBL" id="DQ988931">
    <property type="protein sequence ID" value="ABI74683.2"/>
    <property type="molecule type" value="Genomic_DNA"/>
</dbReference>
<proteinExistence type="predicted"/>
<protein>
    <submittedName>
        <fullName evidence="2">NADH dehydrogenase subunit 2</fullName>
    </submittedName>
</protein>
<sequence length="286" mass="31717">MTLSLFNAISTGLVSLCLIASLLSSSILILWVLIEISGFCLIYMFLSCDSNSNVSFSSFLFYLANGISSILIVSGAFLESPTLLEFGLCSKFFIFPFSVILFYIFNNVSWGVIFIIGTMFKVFILGLSSVISLLVNWELLIATIITCGFFIVFVSLNIKGLWFILNLSSSVVLFVGCVALNNEDVFTLLLIYLVLSLINVSLLSSLDLVNNYYVSVNNSVTLSYLMFIVGFPVSLNLVYKVLSGILVINSSSNLLLLVWTTYIVMETGLLFLYFSNVLSNLKSLYY</sequence>
<feature type="transmembrane region" description="Helical" evidence="1">
    <location>
        <begin position="111"/>
        <end position="134"/>
    </location>
</feature>
<evidence type="ECO:0000256" key="1">
    <source>
        <dbReference type="SAM" id="Phobius"/>
    </source>
</evidence>
<gene>
    <name evidence="2" type="primary">nad2</name>
</gene>
<feature type="transmembrane region" description="Helical" evidence="1">
    <location>
        <begin position="185"/>
        <end position="204"/>
    </location>
</feature>
<feature type="transmembrane region" description="Helical" evidence="1">
    <location>
        <begin position="139"/>
        <end position="156"/>
    </location>
</feature>